<evidence type="ECO:0000256" key="1">
    <source>
        <dbReference type="SAM" id="MobiDB-lite"/>
    </source>
</evidence>
<keyword evidence="3" id="KW-1185">Reference proteome</keyword>
<name>A0AAD7W1L7_9TELE</name>
<accession>A0AAD7W1L7</accession>
<feature type="compositionally biased region" description="Acidic residues" evidence="1">
    <location>
        <begin position="38"/>
        <end position="48"/>
    </location>
</feature>
<feature type="region of interest" description="Disordered" evidence="1">
    <location>
        <begin position="33"/>
        <end position="67"/>
    </location>
</feature>
<organism evidence="2 3">
    <name type="scientific">Aldrovandia affinis</name>
    <dbReference type="NCBI Taxonomy" id="143900"/>
    <lineage>
        <taxon>Eukaryota</taxon>
        <taxon>Metazoa</taxon>
        <taxon>Chordata</taxon>
        <taxon>Craniata</taxon>
        <taxon>Vertebrata</taxon>
        <taxon>Euteleostomi</taxon>
        <taxon>Actinopterygii</taxon>
        <taxon>Neopterygii</taxon>
        <taxon>Teleostei</taxon>
        <taxon>Notacanthiformes</taxon>
        <taxon>Halosauridae</taxon>
        <taxon>Aldrovandia</taxon>
    </lineage>
</organism>
<dbReference type="AlphaFoldDB" id="A0AAD7W1L7"/>
<feature type="compositionally biased region" description="Basic and acidic residues" evidence="1">
    <location>
        <begin position="151"/>
        <end position="163"/>
    </location>
</feature>
<reference evidence="2" key="1">
    <citation type="journal article" date="2023" name="Science">
        <title>Genome structures resolve the early diversification of teleost fishes.</title>
        <authorList>
            <person name="Parey E."/>
            <person name="Louis A."/>
            <person name="Montfort J."/>
            <person name="Bouchez O."/>
            <person name="Roques C."/>
            <person name="Iampietro C."/>
            <person name="Lluch J."/>
            <person name="Castinel A."/>
            <person name="Donnadieu C."/>
            <person name="Desvignes T."/>
            <person name="Floi Bucao C."/>
            <person name="Jouanno E."/>
            <person name="Wen M."/>
            <person name="Mejri S."/>
            <person name="Dirks R."/>
            <person name="Jansen H."/>
            <person name="Henkel C."/>
            <person name="Chen W.J."/>
            <person name="Zahm M."/>
            <person name="Cabau C."/>
            <person name="Klopp C."/>
            <person name="Thompson A.W."/>
            <person name="Robinson-Rechavi M."/>
            <person name="Braasch I."/>
            <person name="Lecointre G."/>
            <person name="Bobe J."/>
            <person name="Postlethwait J.H."/>
            <person name="Berthelot C."/>
            <person name="Roest Crollius H."/>
            <person name="Guiguen Y."/>
        </authorList>
    </citation>
    <scope>NUCLEOTIDE SEQUENCE</scope>
    <source>
        <strain evidence="2">NC1722</strain>
    </source>
</reference>
<dbReference type="EMBL" id="JAINUG010000396">
    <property type="protein sequence ID" value="KAJ8372557.1"/>
    <property type="molecule type" value="Genomic_DNA"/>
</dbReference>
<evidence type="ECO:0000313" key="2">
    <source>
        <dbReference type="EMBL" id="KAJ8372557.1"/>
    </source>
</evidence>
<protein>
    <submittedName>
        <fullName evidence="2">Uncharacterized protein</fullName>
    </submittedName>
</protein>
<proteinExistence type="predicted"/>
<feature type="region of interest" description="Disordered" evidence="1">
    <location>
        <begin position="79"/>
        <end position="163"/>
    </location>
</feature>
<dbReference type="Proteomes" id="UP001221898">
    <property type="component" value="Unassembled WGS sequence"/>
</dbReference>
<comment type="caution">
    <text evidence="2">The sequence shown here is derived from an EMBL/GenBank/DDBJ whole genome shotgun (WGS) entry which is preliminary data.</text>
</comment>
<feature type="compositionally biased region" description="Basic residues" evidence="1">
    <location>
        <begin position="129"/>
        <end position="140"/>
    </location>
</feature>
<sequence length="163" mass="18296">MAMAQLSLTQPTMDDSLCERLRVSFTVTNGHRDHNSIYEEEDDDEEDLPPLPPRLTDDLESGPPSVKEWSWSQARVLGVPPHSGNLTTHASSYPRVRTRVSHGTAPRPQAHERGGPLAILSEDGNSKERRNRWRGPRIRHEKGGLSVLPADEARQRTGRHTDL</sequence>
<gene>
    <name evidence="2" type="ORF">AAFF_G00281340</name>
</gene>
<evidence type="ECO:0000313" key="3">
    <source>
        <dbReference type="Proteomes" id="UP001221898"/>
    </source>
</evidence>